<dbReference type="SUPFAM" id="SSF50129">
    <property type="entry name" value="GroES-like"/>
    <property type="match status" value="1"/>
</dbReference>
<keyword evidence="3" id="KW-0862">Zinc</keyword>
<dbReference type="OrthoDB" id="9806940at2"/>
<organism evidence="7 8">
    <name type="scientific">Niastella populi</name>
    <dbReference type="NCBI Taxonomy" id="550983"/>
    <lineage>
        <taxon>Bacteria</taxon>
        <taxon>Pseudomonadati</taxon>
        <taxon>Bacteroidota</taxon>
        <taxon>Chitinophagia</taxon>
        <taxon>Chitinophagales</taxon>
        <taxon>Chitinophagaceae</taxon>
        <taxon>Niastella</taxon>
    </lineage>
</organism>
<dbReference type="InterPro" id="IPR031640">
    <property type="entry name" value="Glu_dehyd_C"/>
</dbReference>
<name>A0A1V9EVM4_9BACT</name>
<dbReference type="AlphaFoldDB" id="A0A1V9EVM4"/>
<evidence type="ECO:0000256" key="1">
    <source>
        <dbReference type="ARBA" id="ARBA00001947"/>
    </source>
</evidence>
<dbReference type="Pfam" id="PF16912">
    <property type="entry name" value="Glu_dehyd_C"/>
    <property type="match status" value="1"/>
</dbReference>
<evidence type="ECO:0000259" key="6">
    <source>
        <dbReference type="Pfam" id="PF16912"/>
    </source>
</evidence>
<dbReference type="PANTHER" id="PTHR43189">
    <property type="entry name" value="ZINC-TYPE ALCOHOL DEHYDROGENASE-LIKE PROTEIN C1198.01-RELATED"/>
    <property type="match status" value="1"/>
</dbReference>
<dbReference type="InterPro" id="IPR011032">
    <property type="entry name" value="GroES-like_sf"/>
</dbReference>
<dbReference type="GO" id="GO:0016491">
    <property type="term" value="F:oxidoreductase activity"/>
    <property type="evidence" value="ECO:0007669"/>
    <property type="project" value="UniProtKB-KW"/>
</dbReference>
<keyword evidence="4" id="KW-0560">Oxidoreductase</keyword>
<dbReference type="GO" id="GO:0008270">
    <property type="term" value="F:zinc ion binding"/>
    <property type="evidence" value="ECO:0007669"/>
    <property type="project" value="InterPro"/>
</dbReference>
<protein>
    <submittedName>
        <fullName evidence="7">Alcohol dehydrogenase</fullName>
    </submittedName>
</protein>
<feature type="domain" description="Glucose dehydrogenase C-terminal" evidence="6">
    <location>
        <begin position="145"/>
        <end position="365"/>
    </location>
</feature>
<dbReference type="PANTHER" id="PTHR43189:SF2">
    <property type="entry name" value="GLUCOSE 1-DEHYDROGENASE"/>
    <property type="match status" value="1"/>
</dbReference>
<evidence type="ECO:0000256" key="3">
    <source>
        <dbReference type="ARBA" id="ARBA00022833"/>
    </source>
</evidence>
<gene>
    <name evidence="7" type="ORF">A4R26_29850</name>
</gene>
<feature type="domain" description="Alcohol dehydrogenase-like N-terminal" evidence="5">
    <location>
        <begin position="28"/>
        <end position="141"/>
    </location>
</feature>
<dbReference type="EMBL" id="LWBP01000220">
    <property type="protein sequence ID" value="OQP50233.1"/>
    <property type="molecule type" value="Genomic_DNA"/>
</dbReference>
<evidence type="ECO:0000256" key="2">
    <source>
        <dbReference type="ARBA" id="ARBA00022723"/>
    </source>
</evidence>
<keyword evidence="8" id="KW-1185">Reference proteome</keyword>
<dbReference type="InterPro" id="IPR002328">
    <property type="entry name" value="ADH_Zn_CS"/>
</dbReference>
<dbReference type="STRING" id="550983.A4R26_29850"/>
<comment type="caution">
    <text evidence="7">The sequence shown here is derived from an EMBL/GenBank/DDBJ whole genome shotgun (WGS) entry which is preliminary data.</text>
</comment>
<dbReference type="RefSeq" id="WP_081169990.1">
    <property type="nucleotide sequence ID" value="NZ_LWBP01000220.1"/>
</dbReference>
<dbReference type="PROSITE" id="PS00059">
    <property type="entry name" value="ADH_ZINC"/>
    <property type="match status" value="1"/>
</dbReference>
<evidence type="ECO:0000256" key="4">
    <source>
        <dbReference type="ARBA" id="ARBA00023002"/>
    </source>
</evidence>
<dbReference type="Pfam" id="PF08240">
    <property type="entry name" value="ADH_N"/>
    <property type="match status" value="1"/>
</dbReference>
<sequence>MKAISIVPHDAKVMLTDVSEPRLTSEYDIKLKVLQVGICGTDREEISGGRADAPAGKHSLIIGHEMFGVVVETGNKVQAVKRGDYGLFTVRRGCNECAACLNNRSDMCFTGKYKERGIKGADGFQTEYVVDHEQYFIQVPESCKKIGVLTEPMSVAAKAIDEALIIQLARQGNILDDTNWLKGKRALVAGLGPIGLMTAFALRIKGAKVTGLDIVDESSLRVQILKNLSGRYIDGRNVKTIDIDDEFGEFDFVFEATGIARLQIQLIDTLANNGIYVATGIPAGHRPMEIMAGNIMQQLVLKNQVLLGSVNASKEHYKIAVNYLQQSQEYWPGLIEKVITNKFQYAEYQKALLSHEENEIKTVVNWV</sequence>
<evidence type="ECO:0000259" key="5">
    <source>
        <dbReference type="Pfam" id="PF08240"/>
    </source>
</evidence>
<keyword evidence="2" id="KW-0479">Metal-binding</keyword>
<dbReference type="InterPro" id="IPR013154">
    <property type="entry name" value="ADH-like_N"/>
</dbReference>
<dbReference type="SUPFAM" id="SSF51735">
    <property type="entry name" value="NAD(P)-binding Rossmann-fold domains"/>
    <property type="match status" value="1"/>
</dbReference>
<dbReference type="Gene3D" id="3.90.180.10">
    <property type="entry name" value="Medium-chain alcohol dehydrogenases, catalytic domain"/>
    <property type="match status" value="1"/>
</dbReference>
<reference evidence="8" key="1">
    <citation type="submission" date="2016-04" db="EMBL/GenBank/DDBJ databases">
        <authorList>
            <person name="Chen L."/>
            <person name="Zhuang W."/>
            <person name="Wang G."/>
        </authorList>
    </citation>
    <scope>NUCLEOTIDE SEQUENCE [LARGE SCALE GENOMIC DNA]</scope>
    <source>
        <strain evidence="8">208</strain>
    </source>
</reference>
<dbReference type="Proteomes" id="UP000192276">
    <property type="component" value="Unassembled WGS sequence"/>
</dbReference>
<evidence type="ECO:0000313" key="8">
    <source>
        <dbReference type="Proteomes" id="UP000192276"/>
    </source>
</evidence>
<dbReference type="InterPro" id="IPR036291">
    <property type="entry name" value="NAD(P)-bd_dom_sf"/>
</dbReference>
<accession>A0A1V9EVM4</accession>
<proteinExistence type="predicted"/>
<dbReference type="CDD" id="cd08230">
    <property type="entry name" value="glucose_DH"/>
    <property type="match status" value="1"/>
</dbReference>
<evidence type="ECO:0000313" key="7">
    <source>
        <dbReference type="EMBL" id="OQP50233.1"/>
    </source>
</evidence>
<comment type="cofactor">
    <cofactor evidence="1">
        <name>Zn(2+)</name>
        <dbReference type="ChEBI" id="CHEBI:29105"/>
    </cofactor>
</comment>
<dbReference type="Gene3D" id="3.40.50.720">
    <property type="entry name" value="NAD(P)-binding Rossmann-like Domain"/>
    <property type="match status" value="1"/>
</dbReference>